<protein>
    <submittedName>
        <fullName evidence="2">Uncharacterized protein</fullName>
    </submittedName>
</protein>
<evidence type="ECO:0000313" key="2">
    <source>
        <dbReference type="EMBL" id="KAJ6258129.1"/>
    </source>
</evidence>
<dbReference type="EMBL" id="JAQGDS010000009">
    <property type="protein sequence ID" value="KAJ6258129.1"/>
    <property type="molecule type" value="Genomic_DNA"/>
</dbReference>
<organism evidence="2 3">
    <name type="scientific">Drechslerella dactyloides</name>
    <name type="common">Nematode-trapping fungus</name>
    <name type="synonym">Arthrobotrys dactyloides</name>
    <dbReference type="NCBI Taxonomy" id="74499"/>
    <lineage>
        <taxon>Eukaryota</taxon>
        <taxon>Fungi</taxon>
        <taxon>Dikarya</taxon>
        <taxon>Ascomycota</taxon>
        <taxon>Pezizomycotina</taxon>
        <taxon>Orbiliomycetes</taxon>
        <taxon>Orbiliales</taxon>
        <taxon>Orbiliaceae</taxon>
        <taxon>Drechslerella</taxon>
    </lineage>
</organism>
<reference evidence="2" key="1">
    <citation type="submission" date="2023-01" db="EMBL/GenBank/DDBJ databases">
        <title>The chitinases involved in constricting ring structure development in the nematode-trapping fungus Drechslerella dactyloides.</title>
        <authorList>
            <person name="Wang R."/>
            <person name="Zhang L."/>
            <person name="Tang P."/>
            <person name="Li S."/>
            <person name="Liang L."/>
        </authorList>
    </citation>
    <scope>NUCLEOTIDE SEQUENCE</scope>
    <source>
        <strain evidence="2">YMF1.00031</strain>
    </source>
</reference>
<proteinExistence type="predicted"/>
<sequence>MEEINKVITIGLQEGPGPAKATESPKRGPTEGLYHQETAQTTRNKAGDAAPAGDSLKYLFTKRLVRLHTVLKSTFVWDEPVAQNRVVWTKATKSSNKAKSMAGRKVIGLNWEVCYQAVLDTILTSIIGTRCWSGDPKLQYHLVCGASAIGIGGACSSSLNGL</sequence>
<name>A0AAD6NH66_DREDA</name>
<evidence type="ECO:0000313" key="3">
    <source>
        <dbReference type="Proteomes" id="UP001221413"/>
    </source>
</evidence>
<gene>
    <name evidence="2" type="ORF">Dda_7045</name>
</gene>
<dbReference type="Proteomes" id="UP001221413">
    <property type="component" value="Unassembled WGS sequence"/>
</dbReference>
<accession>A0AAD6NH66</accession>
<feature type="region of interest" description="Disordered" evidence="1">
    <location>
        <begin position="9"/>
        <end position="32"/>
    </location>
</feature>
<keyword evidence="3" id="KW-1185">Reference proteome</keyword>
<dbReference type="AlphaFoldDB" id="A0AAD6NH66"/>
<comment type="caution">
    <text evidence="2">The sequence shown here is derived from an EMBL/GenBank/DDBJ whole genome shotgun (WGS) entry which is preliminary data.</text>
</comment>
<evidence type="ECO:0000256" key="1">
    <source>
        <dbReference type="SAM" id="MobiDB-lite"/>
    </source>
</evidence>